<reference evidence="1" key="1">
    <citation type="journal article" date="2022" name="bioRxiv">
        <title>Sequencing and chromosome-scale assembly of the giantPleurodeles waltlgenome.</title>
        <authorList>
            <person name="Brown T."/>
            <person name="Elewa A."/>
            <person name="Iarovenko S."/>
            <person name="Subramanian E."/>
            <person name="Araus A.J."/>
            <person name="Petzold A."/>
            <person name="Susuki M."/>
            <person name="Suzuki K.-i.T."/>
            <person name="Hayashi T."/>
            <person name="Toyoda A."/>
            <person name="Oliveira C."/>
            <person name="Osipova E."/>
            <person name="Leigh N.D."/>
            <person name="Simon A."/>
            <person name="Yun M.H."/>
        </authorList>
    </citation>
    <scope>NUCLEOTIDE SEQUENCE</scope>
    <source>
        <strain evidence="1">20211129_DDA</strain>
        <tissue evidence="1">Liver</tissue>
    </source>
</reference>
<accession>A0AAV7UU68</accession>
<keyword evidence="2" id="KW-1185">Reference proteome</keyword>
<dbReference type="EMBL" id="JANPWB010000004">
    <property type="protein sequence ID" value="KAJ1192604.1"/>
    <property type="molecule type" value="Genomic_DNA"/>
</dbReference>
<gene>
    <name evidence="1" type="ORF">NDU88_001911</name>
</gene>
<name>A0AAV7UU68_PLEWA</name>
<dbReference type="Proteomes" id="UP001066276">
    <property type="component" value="Chromosome 2_2"/>
</dbReference>
<dbReference type="AlphaFoldDB" id="A0AAV7UU68"/>
<evidence type="ECO:0000313" key="1">
    <source>
        <dbReference type="EMBL" id="KAJ1192604.1"/>
    </source>
</evidence>
<organism evidence="1 2">
    <name type="scientific">Pleurodeles waltl</name>
    <name type="common">Iberian ribbed newt</name>
    <dbReference type="NCBI Taxonomy" id="8319"/>
    <lineage>
        <taxon>Eukaryota</taxon>
        <taxon>Metazoa</taxon>
        <taxon>Chordata</taxon>
        <taxon>Craniata</taxon>
        <taxon>Vertebrata</taxon>
        <taxon>Euteleostomi</taxon>
        <taxon>Amphibia</taxon>
        <taxon>Batrachia</taxon>
        <taxon>Caudata</taxon>
        <taxon>Salamandroidea</taxon>
        <taxon>Salamandridae</taxon>
        <taxon>Pleurodelinae</taxon>
        <taxon>Pleurodeles</taxon>
    </lineage>
</organism>
<proteinExistence type="predicted"/>
<evidence type="ECO:0000313" key="2">
    <source>
        <dbReference type="Proteomes" id="UP001066276"/>
    </source>
</evidence>
<sequence length="78" mass="8559">MVMPCEVSAMTRDWLVGCSWDVGGKVRVRRRASEKSSCLASLHECLFDGLPPGITGLCAQKDFKRGGNFSCYAMRPMG</sequence>
<protein>
    <submittedName>
        <fullName evidence="1">Uncharacterized protein</fullName>
    </submittedName>
</protein>
<comment type="caution">
    <text evidence="1">The sequence shown here is derived from an EMBL/GenBank/DDBJ whole genome shotgun (WGS) entry which is preliminary data.</text>
</comment>